<protein>
    <submittedName>
        <fullName evidence="1">Uncharacterized protein</fullName>
    </submittedName>
</protein>
<gene>
    <name evidence="1" type="ORF">MKW98_003572</name>
</gene>
<reference evidence="1" key="1">
    <citation type="submission" date="2022-04" db="EMBL/GenBank/DDBJ databases">
        <title>A functionally conserved STORR gene fusion in Papaver species that diverged 16.8 million years ago.</title>
        <authorList>
            <person name="Catania T."/>
        </authorList>
    </citation>
    <scope>NUCLEOTIDE SEQUENCE</scope>
    <source>
        <strain evidence="1">S-188037</strain>
    </source>
</reference>
<sequence>MRRAKEKQVIQEDKETRIISFEILGRFTFWVYKGWLRFWAPNNITCKGFCRSAQGKTLIHFCNPNLPAFS</sequence>
<dbReference type="EMBL" id="JAJJMB010003633">
    <property type="protein sequence ID" value="KAI3947009.1"/>
    <property type="molecule type" value="Genomic_DNA"/>
</dbReference>
<accession>A0AAD4XTV0</accession>
<proteinExistence type="predicted"/>
<comment type="caution">
    <text evidence="1">The sequence shown here is derived from an EMBL/GenBank/DDBJ whole genome shotgun (WGS) entry which is preliminary data.</text>
</comment>
<evidence type="ECO:0000313" key="2">
    <source>
        <dbReference type="Proteomes" id="UP001202328"/>
    </source>
</evidence>
<evidence type="ECO:0000313" key="1">
    <source>
        <dbReference type="EMBL" id="KAI3947009.1"/>
    </source>
</evidence>
<organism evidence="1 2">
    <name type="scientific">Papaver atlanticum</name>
    <dbReference type="NCBI Taxonomy" id="357466"/>
    <lineage>
        <taxon>Eukaryota</taxon>
        <taxon>Viridiplantae</taxon>
        <taxon>Streptophyta</taxon>
        <taxon>Embryophyta</taxon>
        <taxon>Tracheophyta</taxon>
        <taxon>Spermatophyta</taxon>
        <taxon>Magnoliopsida</taxon>
        <taxon>Ranunculales</taxon>
        <taxon>Papaveraceae</taxon>
        <taxon>Papaveroideae</taxon>
        <taxon>Papaver</taxon>
    </lineage>
</organism>
<dbReference type="Proteomes" id="UP001202328">
    <property type="component" value="Unassembled WGS sequence"/>
</dbReference>
<keyword evidence="2" id="KW-1185">Reference proteome</keyword>
<name>A0AAD4XTV0_9MAGN</name>
<dbReference type="AlphaFoldDB" id="A0AAD4XTV0"/>